<proteinExistence type="predicted"/>
<organism evidence="1 2">
    <name type="scientific">Celeribacter halophilus</name>
    <dbReference type="NCBI Taxonomy" id="576117"/>
    <lineage>
        <taxon>Bacteria</taxon>
        <taxon>Pseudomonadati</taxon>
        <taxon>Pseudomonadota</taxon>
        <taxon>Alphaproteobacteria</taxon>
        <taxon>Rhodobacterales</taxon>
        <taxon>Roseobacteraceae</taxon>
        <taxon>Celeribacter</taxon>
    </lineage>
</organism>
<dbReference type="EMBL" id="FORY01000002">
    <property type="protein sequence ID" value="SFJ11533.1"/>
    <property type="molecule type" value="Genomic_DNA"/>
</dbReference>
<keyword evidence="2" id="KW-1185">Reference proteome</keyword>
<accession>A0A1I3NQF4</accession>
<dbReference type="AlphaFoldDB" id="A0A1I3NQF4"/>
<dbReference type="RefSeq" id="WP_066605796.1">
    <property type="nucleotide sequence ID" value="NZ_FORY01000002.1"/>
</dbReference>
<dbReference type="STRING" id="576117.SAMN04488138_10241"/>
<gene>
    <name evidence="1" type="ORF">SAMN04488138_10241</name>
</gene>
<reference evidence="1 2" key="1">
    <citation type="submission" date="2016-10" db="EMBL/GenBank/DDBJ databases">
        <authorList>
            <person name="de Groot N.N."/>
        </authorList>
    </citation>
    <scope>NUCLEOTIDE SEQUENCE [LARGE SCALE GENOMIC DNA]</scope>
    <source>
        <strain evidence="1 2">CGMCC 1.8891</strain>
    </source>
</reference>
<evidence type="ECO:0000313" key="1">
    <source>
        <dbReference type="EMBL" id="SFJ11533.1"/>
    </source>
</evidence>
<dbReference type="GeneID" id="98667162"/>
<evidence type="ECO:0000313" key="2">
    <source>
        <dbReference type="Proteomes" id="UP000183299"/>
    </source>
</evidence>
<sequence length="86" mass="9039">MSQTPDTTEAEQAATELRALRDRLHADGMPHAAILAGFHAEIVAAMTATYGPQATIERMVNAADRLEALPALDFVAAVVRGPAGRA</sequence>
<dbReference type="Proteomes" id="UP000183299">
    <property type="component" value="Unassembled WGS sequence"/>
</dbReference>
<name>A0A1I3NQF4_9RHOB</name>
<protein>
    <submittedName>
        <fullName evidence="1">Uncharacterized protein</fullName>
    </submittedName>
</protein>